<dbReference type="InterPro" id="IPR011051">
    <property type="entry name" value="RmlC_Cupin_sf"/>
</dbReference>
<protein>
    <submittedName>
        <fullName evidence="2">WxcM-like domain-containing protein</fullName>
    </submittedName>
</protein>
<dbReference type="GeneID" id="55540526"/>
<dbReference type="InterPro" id="IPR014710">
    <property type="entry name" value="RmlC-like_jellyroll"/>
</dbReference>
<organism evidence="2 3">
    <name type="scientific">Pseudomonas proteolytica</name>
    <dbReference type="NCBI Taxonomy" id="219574"/>
    <lineage>
        <taxon>Bacteria</taxon>
        <taxon>Pseudomonadati</taxon>
        <taxon>Pseudomonadota</taxon>
        <taxon>Gammaproteobacteria</taxon>
        <taxon>Pseudomonadales</taxon>
        <taxon>Pseudomonadaceae</taxon>
        <taxon>Pseudomonas</taxon>
    </lineage>
</organism>
<evidence type="ECO:0000313" key="2">
    <source>
        <dbReference type="EMBL" id="MCF5061216.1"/>
    </source>
</evidence>
<dbReference type="AlphaFoldDB" id="A0AAW5AM79"/>
<dbReference type="EMBL" id="WKEW01000245">
    <property type="protein sequence ID" value="MCF5061216.1"/>
    <property type="molecule type" value="Genomic_DNA"/>
</dbReference>
<feature type="domain" description="Sugar 3,4-ketoisomerase QdtA cupin" evidence="1">
    <location>
        <begin position="5"/>
        <end position="130"/>
    </location>
</feature>
<accession>A0AAW5AM79</accession>
<dbReference type="InterPro" id="IPR008894">
    <property type="entry name" value="QdtA_cupin_dom"/>
</dbReference>
<comment type="caution">
    <text evidence="2">The sequence shown here is derived from an EMBL/GenBank/DDBJ whole genome shotgun (WGS) entry which is preliminary data.</text>
</comment>
<dbReference type="SUPFAM" id="SSF51182">
    <property type="entry name" value="RmlC-like cupins"/>
    <property type="match status" value="1"/>
</dbReference>
<reference evidence="2 3" key="1">
    <citation type="submission" date="2019-11" db="EMBL/GenBank/DDBJ databases">
        <title>Epiphytic Pseudomonas syringae from cherry orchards.</title>
        <authorList>
            <person name="Hulin M.T."/>
        </authorList>
    </citation>
    <scope>NUCLEOTIDE SEQUENCE [LARGE SCALE GENOMIC DNA]</scope>
    <source>
        <strain evidence="2 3">PA-6-9F</strain>
    </source>
</reference>
<dbReference type="Gene3D" id="2.60.120.10">
    <property type="entry name" value="Jelly Rolls"/>
    <property type="match status" value="1"/>
</dbReference>
<dbReference type="Proteomes" id="UP000814172">
    <property type="component" value="Unassembled WGS sequence"/>
</dbReference>
<evidence type="ECO:0000313" key="3">
    <source>
        <dbReference type="Proteomes" id="UP000814172"/>
    </source>
</evidence>
<name>A0AAW5AM79_9PSED</name>
<proteinExistence type="predicted"/>
<dbReference type="CDD" id="cd20292">
    <property type="entry name" value="cupin_QdtA-like"/>
    <property type="match status" value="1"/>
</dbReference>
<dbReference type="RefSeq" id="WP_092235136.1">
    <property type="nucleotide sequence ID" value="NZ_FNTR01000004.1"/>
</dbReference>
<gene>
    <name evidence="2" type="ORF">GIW75_30275</name>
</gene>
<evidence type="ECO:0000259" key="1">
    <source>
        <dbReference type="Pfam" id="PF05523"/>
    </source>
</evidence>
<keyword evidence="3" id="KW-1185">Reference proteome</keyword>
<dbReference type="Pfam" id="PF05523">
    <property type="entry name" value="FdtA"/>
    <property type="match status" value="1"/>
</dbReference>
<sequence>MSLIEILDIESRGDERGQLIALENNKNIPFAIKRVYYLTQTREDVARGFHAHKELMQVAVCISGRCLMKLDDGVNQEEVWLDSPVKAILIRKMIWREMHHFSPDCVLLVLASELYDEQDYIRSYSDFKLLAKSN</sequence>